<keyword evidence="4" id="KW-1133">Transmembrane helix</keyword>
<dbReference type="OrthoDB" id="407187at2759"/>
<name>A0A1Q9DDA3_SYMMI</name>
<comment type="caution">
    <text evidence="5">The sequence shown here is derived from an EMBL/GenBank/DDBJ whole genome shotgun (WGS) entry which is preliminary data.</text>
</comment>
<evidence type="ECO:0000313" key="5">
    <source>
        <dbReference type="EMBL" id="OLP93040.1"/>
    </source>
</evidence>
<organism evidence="5 6">
    <name type="scientific">Symbiodinium microadriaticum</name>
    <name type="common">Dinoflagellate</name>
    <name type="synonym">Zooxanthella microadriatica</name>
    <dbReference type="NCBI Taxonomy" id="2951"/>
    <lineage>
        <taxon>Eukaryota</taxon>
        <taxon>Sar</taxon>
        <taxon>Alveolata</taxon>
        <taxon>Dinophyceae</taxon>
        <taxon>Suessiales</taxon>
        <taxon>Symbiodiniaceae</taxon>
        <taxon>Symbiodinium</taxon>
    </lineage>
</organism>
<dbReference type="GO" id="GO:0006364">
    <property type="term" value="P:rRNA processing"/>
    <property type="evidence" value="ECO:0007669"/>
    <property type="project" value="TreeGrafter"/>
</dbReference>
<comment type="similarity">
    <text evidence="1">Belongs to the eukaryotic ribosomal protein eS7 family.</text>
</comment>
<dbReference type="GO" id="GO:0022627">
    <property type="term" value="C:cytosolic small ribosomal subunit"/>
    <property type="evidence" value="ECO:0007669"/>
    <property type="project" value="TreeGrafter"/>
</dbReference>
<evidence type="ECO:0000256" key="4">
    <source>
        <dbReference type="SAM" id="Phobius"/>
    </source>
</evidence>
<evidence type="ECO:0000313" key="6">
    <source>
        <dbReference type="Proteomes" id="UP000186817"/>
    </source>
</evidence>
<gene>
    <name evidence="5" type="primary">RPS7</name>
    <name evidence="5" type="ORF">AK812_SmicGene25083</name>
</gene>
<dbReference type="GO" id="GO:0003735">
    <property type="term" value="F:structural constituent of ribosome"/>
    <property type="evidence" value="ECO:0007669"/>
    <property type="project" value="InterPro"/>
</dbReference>
<proteinExistence type="inferred from homology"/>
<feature type="transmembrane region" description="Helical" evidence="4">
    <location>
        <begin position="278"/>
        <end position="307"/>
    </location>
</feature>
<dbReference type="GO" id="GO:0042274">
    <property type="term" value="P:ribosomal small subunit biogenesis"/>
    <property type="evidence" value="ECO:0007669"/>
    <property type="project" value="TreeGrafter"/>
</dbReference>
<keyword evidence="4" id="KW-0812">Transmembrane</keyword>
<evidence type="ECO:0000256" key="2">
    <source>
        <dbReference type="ARBA" id="ARBA00022980"/>
    </source>
</evidence>
<dbReference type="InterPro" id="IPR000554">
    <property type="entry name" value="Ribosomal_eS7"/>
</dbReference>
<dbReference type="Proteomes" id="UP000186817">
    <property type="component" value="Unassembled WGS sequence"/>
</dbReference>
<keyword evidence="4" id="KW-0472">Membrane</keyword>
<keyword evidence="6" id="KW-1185">Reference proteome</keyword>
<dbReference type="PANTHER" id="PTHR11278">
    <property type="entry name" value="40S RIBOSOMAL PROTEIN S7"/>
    <property type="match status" value="1"/>
</dbReference>
<dbReference type="GO" id="GO:0030686">
    <property type="term" value="C:90S preribosome"/>
    <property type="evidence" value="ECO:0007669"/>
    <property type="project" value="TreeGrafter"/>
</dbReference>
<evidence type="ECO:0000256" key="3">
    <source>
        <dbReference type="ARBA" id="ARBA00023274"/>
    </source>
</evidence>
<dbReference type="GO" id="GO:0032040">
    <property type="term" value="C:small-subunit processome"/>
    <property type="evidence" value="ECO:0007669"/>
    <property type="project" value="TreeGrafter"/>
</dbReference>
<keyword evidence="3" id="KW-0687">Ribonucleoprotein</keyword>
<dbReference type="GO" id="GO:0006412">
    <property type="term" value="P:translation"/>
    <property type="evidence" value="ECO:0007669"/>
    <property type="project" value="InterPro"/>
</dbReference>
<dbReference type="PANTHER" id="PTHR11278:SF0">
    <property type="entry name" value="SMALL RIBOSOMAL SUBUNIT PROTEIN ES7"/>
    <property type="match status" value="1"/>
</dbReference>
<keyword evidence="2 5" id="KW-0689">Ribosomal protein</keyword>
<dbReference type="EMBL" id="LSRX01000596">
    <property type="protein sequence ID" value="OLP93040.1"/>
    <property type="molecule type" value="Genomic_DNA"/>
</dbReference>
<accession>A0A1Q9DDA3</accession>
<reference evidence="5 6" key="1">
    <citation type="submission" date="2016-02" db="EMBL/GenBank/DDBJ databases">
        <title>Genome analysis of coral dinoflagellate symbionts highlights evolutionary adaptations to a symbiotic lifestyle.</title>
        <authorList>
            <person name="Aranda M."/>
            <person name="Li Y."/>
            <person name="Liew Y.J."/>
            <person name="Baumgarten S."/>
            <person name="Simakov O."/>
            <person name="Wilson M."/>
            <person name="Piel J."/>
            <person name="Ashoor H."/>
            <person name="Bougouffa S."/>
            <person name="Bajic V.B."/>
            <person name="Ryu T."/>
            <person name="Ravasi T."/>
            <person name="Bayer T."/>
            <person name="Micklem G."/>
            <person name="Kim H."/>
            <person name="Bhak J."/>
            <person name="Lajeunesse T.C."/>
            <person name="Voolstra C.R."/>
        </authorList>
    </citation>
    <scope>NUCLEOTIDE SEQUENCE [LARGE SCALE GENOMIC DNA]</scope>
    <source>
        <strain evidence="5 6">CCMP2467</strain>
    </source>
</reference>
<sequence>MLNTRKKLVKDKGAAPTELDQEVAKALFDIEVSPSCDIKADLKDVYISGAKDVEVKHGVAMVVHFPFRVWKTVKKIQGRLIRELEKKFTRKHVVLVANRTILDKNFRRKGLKVRPRSRTLTAVHESILDDLVGPTEIVGKRTRISVDGSKLLKVILDPKDKDKENIESKLPAFAAVYKKLTNKEAQFMSALVQKSLQKSEMCLDSVTLVRCHAFGDGICRAMEVGTGVQPQKLPPESGTEAAEHGDDPELQEIPMLPKIVAPPTLNSTARWSCDRQRLWILGIAVPIVLFICLCIMVPLVSTTWLALMRLLRQPPCPRNMRHALCNWGRLHRGTSGIQGSLVPSTKNPLWVDPNSTVAHQSMTDLVGILQQSQPEDVHKNLCHLFEEWLPRVGMNGWIDLISGMEQANEQDSGDVWGIDLDELSSELLDISVDWKHDLGAYIIGRLQPHLLVSGRGYLWHAVEVAGSLKLGGAPLHAVTWAAMLAFLEASEWSNASGLWDFAMGHICSAFQQELPGLFVHCIHGFGHGAMLAGIVLGLDAGQRSTYTSRPACERVRNGTSGFELSMQMLNNAMGICRSSQSPQLRYICAGGAFMEFWKTRGKGWTPKYDGDALPKEPIAEVEVAQEWSSPERTQKAVEKRSGEMKTWMFEHSCAFSNLPAACFRFEPGLGVEHQANNFQALADVPLYEPCTQSIWSSGVSWDLEHLRGCILGRSFSLYKHFDLWRYGRVARHLDTAHPSEERLPTLAEWCSMYEPAGLNQSHAQGDIKLKFPLLPGVRSYSNWLACIAGSMAHVAFVVEGEAISDSVVQQHCAQLDDLQGQKLCVDIGLSRHLRNLSDLRIWPIDVLEQEVVHGF</sequence>
<evidence type="ECO:0000256" key="1">
    <source>
        <dbReference type="ARBA" id="ARBA00007820"/>
    </source>
</evidence>
<dbReference type="AlphaFoldDB" id="A0A1Q9DDA3"/>
<dbReference type="Pfam" id="PF01251">
    <property type="entry name" value="Ribosomal_S7e"/>
    <property type="match status" value="1"/>
</dbReference>
<protein>
    <submittedName>
        <fullName evidence="5">40S ribosomal protein S7</fullName>
    </submittedName>
</protein>